<feature type="domain" description="Cytochrome c assembly protein" evidence="2">
    <location>
        <begin position="29"/>
        <end position="225"/>
    </location>
</feature>
<name>A0A7Y0E2E6_9PROT</name>
<feature type="transmembrane region" description="Helical" evidence="1">
    <location>
        <begin position="174"/>
        <end position="193"/>
    </location>
</feature>
<keyword evidence="4" id="KW-1185">Reference proteome</keyword>
<dbReference type="Pfam" id="PF01578">
    <property type="entry name" value="Cytochrom_C_asm"/>
    <property type="match status" value="1"/>
</dbReference>
<feature type="transmembrane region" description="Helical" evidence="1">
    <location>
        <begin position="141"/>
        <end position="162"/>
    </location>
</feature>
<accession>A0A7Y0E2E6</accession>
<dbReference type="Proteomes" id="UP000539372">
    <property type="component" value="Unassembled WGS sequence"/>
</dbReference>
<keyword evidence="1" id="KW-1133">Transmembrane helix</keyword>
<feature type="transmembrane region" description="Helical" evidence="1">
    <location>
        <begin position="28"/>
        <end position="45"/>
    </location>
</feature>
<protein>
    <submittedName>
        <fullName evidence="3">Cytochrome c biogenesis protein CcsA</fullName>
    </submittedName>
</protein>
<dbReference type="InterPro" id="IPR002541">
    <property type="entry name" value="Cyt_c_assembly"/>
</dbReference>
<dbReference type="RefSeq" id="WP_169626392.1">
    <property type="nucleotide sequence ID" value="NZ_JABBNT010000005.1"/>
</dbReference>
<gene>
    <name evidence="3" type="primary">ccsA</name>
    <name evidence="3" type="ORF">HH303_15955</name>
</gene>
<dbReference type="GO" id="GO:0020037">
    <property type="term" value="F:heme binding"/>
    <property type="evidence" value="ECO:0007669"/>
    <property type="project" value="InterPro"/>
</dbReference>
<dbReference type="AlphaFoldDB" id="A0A7Y0E2E6"/>
<proteinExistence type="predicted"/>
<dbReference type="PANTHER" id="PTHR38034:SF1">
    <property type="entry name" value="INNER MEMBRANE PROTEIN YPJD"/>
    <property type="match status" value="1"/>
</dbReference>
<sequence length="228" mass="24437">MTLAVFGPVVWCIMALQAGWRTDFAFTLWVSVAGTLLLYGMVALAAPIARSLAVLVLPYLASLILLAILLDSGDRMLSGAPDPWILVHIVLAVTTYALITLSALAALSVFVKERALKSRRNDAVSRRLPPVAEAERLQDHLMMVGEVVLGFGVATGIAIHVHRGDPLLALDHKTLLTIAAFLVIGGLIVLQRLVGLRGRLAAQLVMIAYLLVTLGYPGVKFVTDILEG</sequence>
<dbReference type="EMBL" id="JABBNT010000005">
    <property type="protein sequence ID" value="NMM45992.1"/>
    <property type="molecule type" value="Genomic_DNA"/>
</dbReference>
<dbReference type="PANTHER" id="PTHR38034">
    <property type="entry name" value="INNER MEMBRANE PROTEIN YPJD"/>
    <property type="match status" value="1"/>
</dbReference>
<keyword evidence="1" id="KW-0472">Membrane</keyword>
<evidence type="ECO:0000259" key="2">
    <source>
        <dbReference type="Pfam" id="PF01578"/>
    </source>
</evidence>
<comment type="caution">
    <text evidence="3">The sequence shown here is derived from an EMBL/GenBank/DDBJ whole genome shotgun (WGS) entry which is preliminary data.</text>
</comment>
<reference evidence="3 4" key="1">
    <citation type="submission" date="2020-04" db="EMBL/GenBank/DDBJ databases">
        <title>Rhodospirillaceae bacterium KN72 isolated from deep sea.</title>
        <authorList>
            <person name="Zhang D.-C."/>
        </authorList>
    </citation>
    <scope>NUCLEOTIDE SEQUENCE [LARGE SCALE GENOMIC DNA]</scope>
    <source>
        <strain evidence="3 4">KN72</strain>
    </source>
</reference>
<feature type="transmembrane region" description="Helical" evidence="1">
    <location>
        <begin position="52"/>
        <end position="70"/>
    </location>
</feature>
<evidence type="ECO:0000313" key="3">
    <source>
        <dbReference type="EMBL" id="NMM45992.1"/>
    </source>
</evidence>
<feature type="transmembrane region" description="Helical" evidence="1">
    <location>
        <begin position="85"/>
        <end position="111"/>
    </location>
</feature>
<feature type="transmembrane region" description="Helical" evidence="1">
    <location>
        <begin position="200"/>
        <end position="219"/>
    </location>
</feature>
<dbReference type="GO" id="GO:0017004">
    <property type="term" value="P:cytochrome complex assembly"/>
    <property type="evidence" value="ECO:0007669"/>
    <property type="project" value="InterPro"/>
</dbReference>
<keyword evidence="1" id="KW-0812">Transmembrane</keyword>
<dbReference type="InterPro" id="IPR052372">
    <property type="entry name" value="YpjD/HemX"/>
</dbReference>
<evidence type="ECO:0000256" key="1">
    <source>
        <dbReference type="SAM" id="Phobius"/>
    </source>
</evidence>
<evidence type="ECO:0000313" key="4">
    <source>
        <dbReference type="Proteomes" id="UP000539372"/>
    </source>
</evidence>
<organism evidence="3 4">
    <name type="scientific">Pacificispira spongiicola</name>
    <dbReference type="NCBI Taxonomy" id="2729598"/>
    <lineage>
        <taxon>Bacteria</taxon>
        <taxon>Pseudomonadati</taxon>
        <taxon>Pseudomonadota</taxon>
        <taxon>Alphaproteobacteria</taxon>
        <taxon>Rhodospirillales</taxon>
        <taxon>Rhodospirillaceae</taxon>
        <taxon>Pacificispira</taxon>
    </lineage>
</organism>